<organism evidence="3 4">
    <name type="scientific">Adiantum capillus-veneris</name>
    <name type="common">Maidenhair fern</name>
    <dbReference type="NCBI Taxonomy" id="13818"/>
    <lineage>
        <taxon>Eukaryota</taxon>
        <taxon>Viridiplantae</taxon>
        <taxon>Streptophyta</taxon>
        <taxon>Embryophyta</taxon>
        <taxon>Tracheophyta</taxon>
        <taxon>Polypodiopsida</taxon>
        <taxon>Polypodiidae</taxon>
        <taxon>Polypodiales</taxon>
        <taxon>Pteridineae</taxon>
        <taxon>Pteridaceae</taxon>
        <taxon>Vittarioideae</taxon>
        <taxon>Adiantum</taxon>
    </lineage>
</organism>
<dbReference type="PANTHER" id="PTHR47587:SF2">
    <property type="entry name" value="OS05G0103500 PROTEIN"/>
    <property type="match status" value="1"/>
</dbReference>
<reference evidence="3" key="1">
    <citation type="submission" date="2021-01" db="EMBL/GenBank/DDBJ databases">
        <title>Adiantum capillus-veneris genome.</title>
        <authorList>
            <person name="Fang Y."/>
            <person name="Liao Q."/>
        </authorList>
    </citation>
    <scope>NUCLEOTIDE SEQUENCE</scope>
    <source>
        <strain evidence="3">H3</strain>
        <tissue evidence="3">Leaf</tissue>
    </source>
</reference>
<protein>
    <submittedName>
        <fullName evidence="3">Uncharacterized protein</fullName>
    </submittedName>
</protein>
<keyword evidence="1" id="KW-0175">Coiled coil</keyword>
<feature type="region of interest" description="Disordered" evidence="2">
    <location>
        <begin position="35"/>
        <end position="56"/>
    </location>
</feature>
<keyword evidence="4" id="KW-1185">Reference proteome</keyword>
<dbReference type="EMBL" id="JABFUD020000016">
    <property type="protein sequence ID" value="KAI5068693.1"/>
    <property type="molecule type" value="Genomic_DNA"/>
</dbReference>
<sequence length="189" mass="21510">MSGRFAIQINPELIFKVTEPEMYVRQKRVDLFRRTRRAEPVPEPHEPLEPLAPVEPPQPLHQTPSDGFLAAANKPWHGHCHDDDNAALAPYRKVAAGCVHAVESLRNQEEVEREEVQRRAKELQSKQYHPPEPKPFPCPDEQRACIKCLTENRDDPLKCQDAIKSYSLCAQQVRQRFVTAGFGSPQGNS</sequence>
<evidence type="ECO:0000313" key="4">
    <source>
        <dbReference type="Proteomes" id="UP000886520"/>
    </source>
</evidence>
<dbReference type="OrthoDB" id="70030at2759"/>
<comment type="caution">
    <text evidence="3">The sequence shown here is derived from an EMBL/GenBank/DDBJ whole genome shotgun (WGS) entry which is preliminary data.</text>
</comment>
<evidence type="ECO:0000256" key="2">
    <source>
        <dbReference type="SAM" id="MobiDB-lite"/>
    </source>
</evidence>
<gene>
    <name evidence="3" type="ORF">GOP47_0017038</name>
</gene>
<dbReference type="PANTHER" id="PTHR47587">
    <property type="entry name" value="OS05G0103500 PROTEIN"/>
    <property type="match status" value="1"/>
</dbReference>
<accession>A0A9D4ZAV9</accession>
<dbReference type="AlphaFoldDB" id="A0A9D4ZAV9"/>
<dbReference type="Proteomes" id="UP000886520">
    <property type="component" value="Chromosome 16"/>
</dbReference>
<proteinExistence type="predicted"/>
<dbReference type="SUPFAM" id="SSF47072">
    <property type="entry name" value="Cysteine alpha-hairpin motif"/>
    <property type="match status" value="1"/>
</dbReference>
<evidence type="ECO:0000313" key="3">
    <source>
        <dbReference type="EMBL" id="KAI5068693.1"/>
    </source>
</evidence>
<name>A0A9D4ZAV9_ADICA</name>
<dbReference type="InterPro" id="IPR009069">
    <property type="entry name" value="Cys_alpha_HP_mot_SF"/>
</dbReference>
<feature type="coiled-coil region" evidence="1">
    <location>
        <begin position="99"/>
        <end position="126"/>
    </location>
</feature>
<feature type="compositionally biased region" description="Basic and acidic residues" evidence="2">
    <location>
        <begin position="35"/>
        <end position="48"/>
    </location>
</feature>
<evidence type="ECO:0000256" key="1">
    <source>
        <dbReference type="SAM" id="Coils"/>
    </source>
</evidence>